<dbReference type="RefSeq" id="WP_138318762.1">
    <property type="nucleotide sequence ID" value="NZ_VCBC01000004.1"/>
</dbReference>
<feature type="domain" description="PDZ" evidence="6">
    <location>
        <begin position="252"/>
        <end position="337"/>
    </location>
</feature>
<dbReference type="InterPro" id="IPR001940">
    <property type="entry name" value="Peptidase_S1C"/>
</dbReference>
<comment type="similarity">
    <text evidence="1">Belongs to the peptidase S1C family.</text>
</comment>
<proteinExistence type="inferred from homology"/>
<dbReference type="SUPFAM" id="SSF50156">
    <property type="entry name" value="PDZ domain-like"/>
    <property type="match status" value="1"/>
</dbReference>
<evidence type="ECO:0000256" key="3">
    <source>
        <dbReference type="ARBA" id="ARBA00022801"/>
    </source>
</evidence>
<keyword evidence="2 7" id="KW-0645">Protease</keyword>
<evidence type="ECO:0000259" key="6">
    <source>
        <dbReference type="PROSITE" id="PS50106"/>
    </source>
</evidence>
<evidence type="ECO:0000313" key="8">
    <source>
        <dbReference type="Proteomes" id="UP000307790"/>
    </source>
</evidence>
<dbReference type="OrthoDB" id="9758917at2"/>
<evidence type="ECO:0000256" key="4">
    <source>
        <dbReference type="ARBA" id="ARBA00022825"/>
    </source>
</evidence>
<dbReference type="SMART" id="SM00228">
    <property type="entry name" value="PDZ"/>
    <property type="match status" value="1"/>
</dbReference>
<protein>
    <submittedName>
        <fullName evidence="7">Trypsin-like serine protease</fullName>
    </submittedName>
</protein>
<reference evidence="7 8" key="1">
    <citation type="submission" date="2019-05" db="EMBL/GenBank/DDBJ databases">
        <title>Genome sequences of Thalassotalea litorea 1K03283.</title>
        <authorList>
            <person name="Zhang D."/>
        </authorList>
    </citation>
    <scope>NUCLEOTIDE SEQUENCE [LARGE SCALE GENOMIC DNA]</scope>
    <source>
        <strain evidence="7 8">MCCC 1K03283</strain>
    </source>
</reference>
<dbReference type="Gene3D" id="2.30.42.10">
    <property type="match status" value="1"/>
</dbReference>
<dbReference type="PRINTS" id="PR00834">
    <property type="entry name" value="PROTEASES2C"/>
</dbReference>
<dbReference type="Pfam" id="PF13180">
    <property type="entry name" value="PDZ_2"/>
    <property type="match status" value="1"/>
</dbReference>
<keyword evidence="5" id="KW-0472">Membrane</keyword>
<dbReference type="GO" id="GO:0006515">
    <property type="term" value="P:protein quality control for misfolded or incompletely synthesized proteins"/>
    <property type="evidence" value="ECO:0007669"/>
    <property type="project" value="TreeGrafter"/>
</dbReference>
<evidence type="ECO:0000256" key="5">
    <source>
        <dbReference type="SAM" id="Phobius"/>
    </source>
</evidence>
<keyword evidence="3" id="KW-0378">Hydrolase</keyword>
<dbReference type="EMBL" id="VCBC01000004">
    <property type="protein sequence ID" value="TLU66696.1"/>
    <property type="molecule type" value="Genomic_DNA"/>
</dbReference>
<keyword evidence="5" id="KW-1133">Transmembrane helix</keyword>
<dbReference type="PROSITE" id="PS50106">
    <property type="entry name" value="PDZ"/>
    <property type="match status" value="1"/>
</dbReference>
<evidence type="ECO:0000256" key="1">
    <source>
        <dbReference type="ARBA" id="ARBA00010541"/>
    </source>
</evidence>
<dbReference type="InterPro" id="IPR043504">
    <property type="entry name" value="Peptidase_S1_PA_chymotrypsin"/>
</dbReference>
<dbReference type="SUPFAM" id="SSF50494">
    <property type="entry name" value="Trypsin-like serine proteases"/>
    <property type="match status" value="1"/>
</dbReference>
<accession>A0A5R9IU42</accession>
<dbReference type="PANTHER" id="PTHR22939">
    <property type="entry name" value="SERINE PROTEASE FAMILY S1C HTRA-RELATED"/>
    <property type="match status" value="1"/>
</dbReference>
<keyword evidence="4" id="KW-0720">Serine protease</keyword>
<comment type="caution">
    <text evidence="7">The sequence shown here is derived from an EMBL/GenBank/DDBJ whole genome shotgun (WGS) entry which is preliminary data.</text>
</comment>
<dbReference type="InterPro" id="IPR036034">
    <property type="entry name" value="PDZ_sf"/>
</dbReference>
<dbReference type="Pfam" id="PF13365">
    <property type="entry name" value="Trypsin_2"/>
    <property type="match status" value="1"/>
</dbReference>
<dbReference type="GO" id="GO:0004252">
    <property type="term" value="F:serine-type endopeptidase activity"/>
    <property type="evidence" value="ECO:0007669"/>
    <property type="project" value="InterPro"/>
</dbReference>
<dbReference type="Proteomes" id="UP000307790">
    <property type="component" value="Unassembled WGS sequence"/>
</dbReference>
<evidence type="ECO:0000313" key="7">
    <source>
        <dbReference type="EMBL" id="TLU66696.1"/>
    </source>
</evidence>
<dbReference type="GO" id="GO:0042597">
    <property type="term" value="C:periplasmic space"/>
    <property type="evidence" value="ECO:0007669"/>
    <property type="project" value="TreeGrafter"/>
</dbReference>
<dbReference type="InterPro" id="IPR001478">
    <property type="entry name" value="PDZ"/>
</dbReference>
<gene>
    <name evidence="7" type="ORF">FE810_04060</name>
</gene>
<feature type="transmembrane region" description="Helical" evidence="5">
    <location>
        <begin position="6"/>
        <end position="28"/>
    </location>
</feature>
<dbReference type="Gene3D" id="2.40.10.10">
    <property type="entry name" value="Trypsin-like serine proteases"/>
    <property type="match status" value="2"/>
</dbReference>
<sequence>MKIVPVLTYILRATSYGLLTAVVLLILVPDLRSSSSSSLNIFKPVDEKPKPVSYANAVAKAAPAVVNIYSESIETNPRYRSRSLQRIKLGSGVIMDSRGYILTNYHVVLNADLITVVLQNQTELTAEVIGSDELTDLAVLKVQANNLPVIPMDDTLTPLVGDVVLAIGNPLNLGQTITQGIISATGRSGLSSTSYREFLQMDAAINDGNSGGALVNSNGDLVGITTAQFKRLNPQINIQGIFFAIPYKLAKKVMLELISNGRVVRGWLGISSQRYNWQLKGFVVDDITPGSPAQVAGLQKDDVVYKIDGAAIVSINQALDIVAETKPGTVLNFSVIRNKNTIEVPVKIVELNR</sequence>
<name>A0A5R9IU42_9GAMM</name>
<dbReference type="PANTHER" id="PTHR22939:SF101">
    <property type="entry name" value="PERIPLASMIC PH-DEPENDENT SERINE ENDOPROTEASE DEGQ"/>
    <property type="match status" value="1"/>
</dbReference>
<keyword evidence="8" id="KW-1185">Reference proteome</keyword>
<evidence type="ECO:0000256" key="2">
    <source>
        <dbReference type="ARBA" id="ARBA00022670"/>
    </source>
</evidence>
<organism evidence="7 8">
    <name type="scientific">Thalassotalea litorea</name>
    <dbReference type="NCBI Taxonomy" id="2020715"/>
    <lineage>
        <taxon>Bacteria</taxon>
        <taxon>Pseudomonadati</taxon>
        <taxon>Pseudomonadota</taxon>
        <taxon>Gammaproteobacteria</taxon>
        <taxon>Alteromonadales</taxon>
        <taxon>Colwelliaceae</taxon>
        <taxon>Thalassotalea</taxon>
    </lineage>
</organism>
<dbReference type="AlphaFoldDB" id="A0A5R9IU42"/>
<keyword evidence="5" id="KW-0812">Transmembrane</keyword>
<dbReference type="InterPro" id="IPR009003">
    <property type="entry name" value="Peptidase_S1_PA"/>
</dbReference>